<dbReference type="Pfam" id="PF12787">
    <property type="entry name" value="EcsC"/>
    <property type="match status" value="1"/>
</dbReference>
<dbReference type="InterPro" id="IPR024787">
    <property type="entry name" value="EcsC"/>
</dbReference>
<dbReference type="EMBL" id="PGUY01000076">
    <property type="protein sequence ID" value="PLT27834.1"/>
    <property type="molecule type" value="Genomic_DNA"/>
</dbReference>
<sequence length="278" mass="31989">MALTEREIAVWDEIADWEEKLYQYKPGHFESLYDKGLEQGFSLLPESIREQIFSKVDNWLFHMNAFVQGSQLQKEARDSILATARIFNPEISSLENVKSLSIDQLIYIADSQIARHRLYSVTQGGLSGTGDAVMLGSDLPAITLINLRLVQLIAMTYGNEVHTPFELMMTLKAFHAGMMPKRMQKHAWEEMLTEMEASDTFFYHGQDELTNTAWLEQPFRQILKAIAISMFRKKLIKGLPLVSIAIGGTANYTLTKNVSEFSHRFYQYRHLLEKKERT</sequence>
<dbReference type="RefSeq" id="WP_101645506.1">
    <property type="nucleotide sequence ID" value="NZ_PGUY01000076.1"/>
</dbReference>
<evidence type="ECO:0000313" key="2">
    <source>
        <dbReference type="Proteomes" id="UP000234748"/>
    </source>
</evidence>
<dbReference type="PANTHER" id="PTHR41260:SF1">
    <property type="entry name" value="PROTEIN ECSC"/>
    <property type="match status" value="1"/>
</dbReference>
<dbReference type="Proteomes" id="UP000234748">
    <property type="component" value="Unassembled WGS sequence"/>
</dbReference>
<dbReference type="OrthoDB" id="2040879at2"/>
<protein>
    <submittedName>
        <fullName evidence="1">ABC transporter substrate-binding protein</fullName>
    </submittedName>
</protein>
<keyword evidence="2" id="KW-1185">Reference proteome</keyword>
<dbReference type="PANTHER" id="PTHR41260">
    <property type="entry name" value="PROTEIN ECSC"/>
    <property type="match status" value="1"/>
</dbReference>
<proteinExistence type="predicted"/>
<gene>
    <name evidence="1" type="ORF">CUU66_21840</name>
</gene>
<name>A0A2N5M0D5_9BACI</name>
<dbReference type="AlphaFoldDB" id="A0A2N5M0D5"/>
<organism evidence="1 2">
    <name type="scientific">Peribacillus deserti</name>
    <dbReference type="NCBI Taxonomy" id="673318"/>
    <lineage>
        <taxon>Bacteria</taxon>
        <taxon>Bacillati</taxon>
        <taxon>Bacillota</taxon>
        <taxon>Bacilli</taxon>
        <taxon>Bacillales</taxon>
        <taxon>Bacillaceae</taxon>
        <taxon>Peribacillus</taxon>
    </lineage>
</organism>
<accession>A0A2N5M0D5</accession>
<reference evidence="1 2" key="1">
    <citation type="submission" date="2017-11" db="EMBL/GenBank/DDBJ databases">
        <title>Comparitive Functional Genomics of Dry Heat Resistant strains isolated from the Viking Spacecraft.</title>
        <authorList>
            <person name="Seuylemezian A."/>
            <person name="Cooper K."/>
            <person name="Vaishampayan P."/>
        </authorList>
    </citation>
    <scope>NUCLEOTIDE SEQUENCE [LARGE SCALE GENOMIC DNA]</scope>
    <source>
        <strain evidence="1 2">V1-29</strain>
    </source>
</reference>
<evidence type="ECO:0000313" key="1">
    <source>
        <dbReference type="EMBL" id="PLT27834.1"/>
    </source>
</evidence>
<comment type="caution">
    <text evidence="1">The sequence shown here is derived from an EMBL/GenBank/DDBJ whole genome shotgun (WGS) entry which is preliminary data.</text>
</comment>